<comment type="caution">
    <text evidence="10">The sequence shown here is derived from an EMBL/GenBank/DDBJ whole genome shotgun (WGS) entry which is preliminary data.</text>
</comment>
<feature type="domain" description="Spore germination protein N-terminal" evidence="9">
    <location>
        <begin position="23"/>
        <end position="205"/>
    </location>
</feature>
<dbReference type="PROSITE" id="PS51257">
    <property type="entry name" value="PROKAR_LIPOPROTEIN"/>
    <property type="match status" value="1"/>
</dbReference>
<dbReference type="Proteomes" id="UP000675284">
    <property type="component" value="Unassembled WGS sequence"/>
</dbReference>
<feature type="domain" description="Spore germination GerAC-like C-terminal" evidence="8">
    <location>
        <begin position="215"/>
        <end position="384"/>
    </location>
</feature>
<dbReference type="InterPro" id="IPR046953">
    <property type="entry name" value="Spore_GerAC-like_C"/>
</dbReference>
<dbReference type="GO" id="GO:0009847">
    <property type="term" value="P:spore germination"/>
    <property type="evidence" value="ECO:0007669"/>
    <property type="project" value="InterPro"/>
</dbReference>
<evidence type="ECO:0000313" key="10">
    <source>
        <dbReference type="EMBL" id="MBR7798333.1"/>
    </source>
</evidence>
<dbReference type="RefSeq" id="WP_121604321.1">
    <property type="nucleotide sequence ID" value="NZ_BAAACY010000060.1"/>
</dbReference>
<evidence type="ECO:0000313" key="11">
    <source>
        <dbReference type="Proteomes" id="UP000675284"/>
    </source>
</evidence>
<keyword evidence="6" id="KW-0564">Palmitate</keyword>
<evidence type="ECO:0000259" key="8">
    <source>
        <dbReference type="Pfam" id="PF05504"/>
    </source>
</evidence>
<evidence type="ECO:0000256" key="2">
    <source>
        <dbReference type="ARBA" id="ARBA00007886"/>
    </source>
</evidence>
<evidence type="ECO:0000256" key="5">
    <source>
        <dbReference type="ARBA" id="ARBA00023136"/>
    </source>
</evidence>
<keyword evidence="4" id="KW-0732">Signal</keyword>
<reference evidence="10" key="1">
    <citation type="submission" date="2021-04" db="EMBL/GenBank/DDBJ databases">
        <title>Isolation and polyphasic classification of algal microorganism.</title>
        <authorList>
            <person name="Wang S."/>
        </authorList>
    </citation>
    <scope>NUCLEOTIDE SEQUENCE</scope>
    <source>
        <strain evidence="10">720a</strain>
    </source>
</reference>
<protein>
    <submittedName>
        <fullName evidence="10">Ger(X)C family spore germination protein</fullName>
    </submittedName>
</protein>
<dbReference type="GO" id="GO:0016020">
    <property type="term" value="C:membrane"/>
    <property type="evidence" value="ECO:0007669"/>
    <property type="project" value="UniProtKB-SubCell"/>
</dbReference>
<dbReference type="Gene3D" id="3.30.300.210">
    <property type="entry name" value="Nutrient germinant receptor protein C, domain 3"/>
    <property type="match status" value="1"/>
</dbReference>
<name>A0A941IC00_9BACI</name>
<dbReference type="NCBIfam" id="TIGR02887">
    <property type="entry name" value="spore_ger_x_C"/>
    <property type="match status" value="1"/>
</dbReference>
<dbReference type="Pfam" id="PF05504">
    <property type="entry name" value="Spore_GerAC"/>
    <property type="match status" value="1"/>
</dbReference>
<dbReference type="PANTHER" id="PTHR35789">
    <property type="entry name" value="SPORE GERMINATION PROTEIN B3"/>
    <property type="match status" value="1"/>
</dbReference>
<keyword evidence="3" id="KW-0309">Germination</keyword>
<evidence type="ECO:0000259" key="9">
    <source>
        <dbReference type="Pfam" id="PF25198"/>
    </source>
</evidence>
<dbReference type="InterPro" id="IPR008844">
    <property type="entry name" value="Spore_GerAC-like"/>
</dbReference>
<dbReference type="Pfam" id="PF25198">
    <property type="entry name" value="Spore_GerAC_N"/>
    <property type="match status" value="1"/>
</dbReference>
<dbReference type="EMBL" id="JAGSOT010000118">
    <property type="protein sequence ID" value="MBR7798333.1"/>
    <property type="molecule type" value="Genomic_DNA"/>
</dbReference>
<keyword evidence="7" id="KW-0449">Lipoprotein</keyword>
<dbReference type="PANTHER" id="PTHR35789:SF1">
    <property type="entry name" value="SPORE GERMINATION PROTEIN B3"/>
    <property type="match status" value="1"/>
</dbReference>
<evidence type="ECO:0000256" key="3">
    <source>
        <dbReference type="ARBA" id="ARBA00022544"/>
    </source>
</evidence>
<evidence type="ECO:0000256" key="4">
    <source>
        <dbReference type="ARBA" id="ARBA00022729"/>
    </source>
</evidence>
<keyword evidence="5" id="KW-0472">Membrane</keyword>
<gene>
    <name evidence="10" type="ORF">KCX74_20270</name>
</gene>
<comment type="subcellular location">
    <subcellularLocation>
        <location evidence="1">Membrane</location>
        <topology evidence="1">Lipid-anchor</topology>
    </subcellularLocation>
</comment>
<proteinExistence type="inferred from homology"/>
<comment type="similarity">
    <text evidence="2">Belongs to the GerABKC lipoprotein family.</text>
</comment>
<sequence length="394" mass="44745">MKKYYLYIFISLSMCLFLTGCWDRVEIENRGFTVGSAIDLVEKKEDGTFELMLTNQMVVPSGLGSPLQGGSGEQKAYKNITATGESIFEITREMSTLSSKTPFFQHMKVLVVSEDIVREPHLFGNILDVHIRDHEMRRGIRLVIVEGKAKEALNILPIDEKVPALYIESLMENNYKNASSLQPVHIGQVQELLLSKNSYTIPELQIVNDHSVKYKGAAVFQGDTNHMIYSLSDDETMGLSFLTDTKQNGPIKIKVNGHMVVIELTDVKQDIYFKNKKKENLQVDINIDVKGNIGERYGLTSVFSKSYINKVKAATERKVRALVEGTINKVQKDLKVDVLGIGDKLYRRHYDFWNTVKDDWEKGENYYSQSNIRVNVNVKIKMVGSSDKVETINK</sequence>
<dbReference type="Gene3D" id="6.20.190.10">
    <property type="entry name" value="Nutrient germinant receptor protein C, domain 1"/>
    <property type="match status" value="1"/>
</dbReference>
<keyword evidence="11" id="KW-1185">Reference proteome</keyword>
<dbReference type="InterPro" id="IPR057336">
    <property type="entry name" value="GerAC_N"/>
</dbReference>
<evidence type="ECO:0000256" key="7">
    <source>
        <dbReference type="ARBA" id="ARBA00023288"/>
    </source>
</evidence>
<accession>A0A941IC00</accession>
<evidence type="ECO:0000256" key="1">
    <source>
        <dbReference type="ARBA" id="ARBA00004635"/>
    </source>
</evidence>
<organism evidence="10 11">
    <name type="scientific">Virgibacillus salarius</name>
    <dbReference type="NCBI Taxonomy" id="447199"/>
    <lineage>
        <taxon>Bacteria</taxon>
        <taxon>Bacillati</taxon>
        <taxon>Bacillota</taxon>
        <taxon>Bacilli</taxon>
        <taxon>Bacillales</taxon>
        <taxon>Bacillaceae</taxon>
        <taxon>Virgibacillus</taxon>
    </lineage>
</organism>
<evidence type="ECO:0000256" key="6">
    <source>
        <dbReference type="ARBA" id="ARBA00023139"/>
    </source>
</evidence>
<dbReference type="AlphaFoldDB" id="A0A941IC00"/>
<dbReference type="InterPro" id="IPR038501">
    <property type="entry name" value="Spore_GerAC_C_sf"/>
</dbReference>